<feature type="domain" description="L1 transposable element RRM" evidence="3">
    <location>
        <begin position="121"/>
        <end position="199"/>
    </location>
</feature>
<dbReference type="InterPro" id="IPR043636">
    <property type="entry name" value="L1_RRM_dom"/>
</dbReference>
<keyword evidence="5" id="KW-1185">Reference proteome</keyword>
<name>A0AAD7RAB1_9TELE</name>
<gene>
    <name evidence="4" type="ORF">AAFF_G00289500</name>
</gene>
<dbReference type="AlphaFoldDB" id="A0AAD7RAB1"/>
<evidence type="ECO:0000259" key="3">
    <source>
        <dbReference type="Pfam" id="PF02994"/>
    </source>
</evidence>
<protein>
    <recommendedName>
        <fullName evidence="3">L1 transposable element RRM domain-containing protein</fullName>
    </recommendedName>
</protein>
<evidence type="ECO:0000313" key="4">
    <source>
        <dbReference type="EMBL" id="KAJ8372450.1"/>
    </source>
</evidence>
<evidence type="ECO:0000313" key="5">
    <source>
        <dbReference type="Proteomes" id="UP001221898"/>
    </source>
</evidence>
<organism evidence="4 5">
    <name type="scientific">Aldrovandia affinis</name>
    <dbReference type="NCBI Taxonomy" id="143900"/>
    <lineage>
        <taxon>Eukaryota</taxon>
        <taxon>Metazoa</taxon>
        <taxon>Chordata</taxon>
        <taxon>Craniata</taxon>
        <taxon>Vertebrata</taxon>
        <taxon>Euteleostomi</taxon>
        <taxon>Actinopterygii</taxon>
        <taxon>Neopterygii</taxon>
        <taxon>Teleostei</taxon>
        <taxon>Notacanthiformes</taxon>
        <taxon>Halosauridae</taxon>
        <taxon>Aldrovandia</taxon>
    </lineage>
</organism>
<comment type="caution">
    <text evidence="4">The sequence shown here is derived from an EMBL/GenBank/DDBJ whole genome shotgun (WGS) entry which is preliminary data.</text>
</comment>
<accession>A0AAD7RAB1</accession>
<proteinExistence type="predicted"/>
<dbReference type="PANTHER" id="PTHR11505">
    <property type="entry name" value="L1 TRANSPOSABLE ELEMENT-RELATED"/>
    <property type="match status" value="1"/>
</dbReference>
<dbReference type="Pfam" id="PF02994">
    <property type="entry name" value="Transposase_22"/>
    <property type="match status" value="1"/>
</dbReference>
<dbReference type="InterPro" id="IPR004244">
    <property type="entry name" value="Transposase_22"/>
</dbReference>
<feature type="coiled-coil region" evidence="1">
    <location>
        <begin position="30"/>
        <end position="90"/>
    </location>
</feature>
<dbReference type="Proteomes" id="UP001221898">
    <property type="component" value="Unassembled WGS sequence"/>
</dbReference>
<feature type="region of interest" description="Disordered" evidence="2">
    <location>
        <begin position="299"/>
        <end position="327"/>
    </location>
</feature>
<evidence type="ECO:0000256" key="1">
    <source>
        <dbReference type="SAM" id="Coils"/>
    </source>
</evidence>
<reference evidence="4" key="1">
    <citation type="journal article" date="2023" name="Science">
        <title>Genome structures resolve the early diversification of teleost fishes.</title>
        <authorList>
            <person name="Parey E."/>
            <person name="Louis A."/>
            <person name="Montfort J."/>
            <person name="Bouchez O."/>
            <person name="Roques C."/>
            <person name="Iampietro C."/>
            <person name="Lluch J."/>
            <person name="Castinel A."/>
            <person name="Donnadieu C."/>
            <person name="Desvignes T."/>
            <person name="Floi Bucao C."/>
            <person name="Jouanno E."/>
            <person name="Wen M."/>
            <person name="Mejri S."/>
            <person name="Dirks R."/>
            <person name="Jansen H."/>
            <person name="Henkel C."/>
            <person name="Chen W.J."/>
            <person name="Zahm M."/>
            <person name="Cabau C."/>
            <person name="Klopp C."/>
            <person name="Thompson A.W."/>
            <person name="Robinson-Rechavi M."/>
            <person name="Braasch I."/>
            <person name="Lecointre G."/>
            <person name="Bobe J."/>
            <person name="Postlethwait J.H."/>
            <person name="Berthelot C."/>
            <person name="Roest Crollius H."/>
            <person name="Guiguen Y."/>
        </authorList>
    </citation>
    <scope>NUCLEOTIDE SEQUENCE</scope>
    <source>
        <strain evidence="4">NC1722</strain>
    </source>
</reference>
<keyword evidence="1" id="KW-0175">Coiled coil</keyword>
<sequence>MADAQSSNDESAETMRSVLHRISKEIRDFRAEHKEDLHKLKEELKEDMKTELKDLKQEIYRELSANSTRIQAHETRLNEAETRIDEGETINMAMKDALIKSIKEQKAMREKLVDLEGRSRRNNIRIYGVPEEKEGNSMSEYVETLLKTELDLADTNLQIQRAHRALARKPERNAPPRSIVVNFLEFNTKEMVLKKAWGKKIMIEERRLSFDHDYATDVVQKRKVYTGIKRALKEKGVRFQTPLDKMRIHWDSGTRTYNSAQDAAQELRRRGYSVETPGRSTTELDPEVERLLQAKIWERAGEGNEDGSGTARRARRRLQEFERIPPN</sequence>
<dbReference type="EMBL" id="JAINUG010000401">
    <property type="protein sequence ID" value="KAJ8372450.1"/>
    <property type="molecule type" value="Genomic_DNA"/>
</dbReference>
<evidence type="ECO:0000256" key="2">
    <source>
        <dbReference type="SAM" id="MobiDB-lite"/>
    </source>
</evidence>
<feature type="compositionally biased region" description="Basic and acidic residues" evidence="2">
    <location>
        <begin position="317"/>
        <end position="327"/>
    </location>
</feature>
<dbReference type="Gene3D" id="3.30.70.1820">
    <property type="entry name" value="L1 transposable element, RRM domain"/>
    <property type="match status" value="1"/>
</dbReference>